<evidence type="ECO:0000313" key="7">
    <source>
        <dbReference type="Proteomes" id="UP000198346"/>
    </source>
</evidence>
<dbReference type="Pfam" id="PF02518">
    <property type="entry name" value="HATPase_c"/>
    <property type="match status" value="1"/>
</dbReference>
<dbReference type="InterPro" id="IPR003594">
    <property type="entry name" value="HATPase_dom"/>
</dbReference>
<gene>
    <name evidence="6" type="ORF">SAMN06297382_1692</name>
</gene>
<dbReference type="PANTHER" id="PTHR24421">
    <property type="entry name" value="NITRATE/NITRITE SENSOR PROTEIN NARX-RELATED"/>
    <property type="match status" value="1"/>
</dbReference>
<organism evidence="6 7">
    <name type="scientific">Amphiplicatus metriothermophilus</name>
    <dbReference type="NCBI Taxonomy" id="1519374"/>
    <lineage>
        <taxon>Bacteria</taxon>
        <taxon>Pseudomonadati</taxon>
        <taxon>Pseudomonadota</taxon>
        <taxon>Alphaproteobacteria</taxon>
        <taxon>Parvularculales</taxon>
        <taxon>Parvularculaceae</taxon>
        <taxon>Amphiplicatus</taxon>
    </lineage>
</organism>
<evidence type="ECO:0000313" key="6">
    <source>
        <dbReference type="EMBL" id="SNT73294.1"/>
    </source>
</evidence>
<reference evidence="6 7" key="1">
    <citation type="submission" date="2017-07" db="EMBL/GenBank/DDBJ databases">
        <authorList>
            <person name="Sun Z.S."/>
            <person name="Albrecht U."/>
            <person name="Echele G."/>
            <person name="Lee C.C."/>
        </authorList>
    </citation>
    <scope>NUCLEOTIDE SEQUENCE [LARGE SCALE GENOMIC DNA]</scope>
    <source>
        <strain evidence="6 7">CGMCC 1.12710</strain>
    </source>
</reference>
<evidence type="ECO:0000259" key="5">
    <source>
        <dbReference type="SMART" id="SM00387"/>
    </source>
</evidence>
<dbReference type="InterPro" id="IPR011712">
    <property type="entry name" value="Sig_transdc_His_kin_sub3_dim/P"/>
</dbReference>
<dbReference type="Pfam" id="PF07730">
    <property type="entry name" value="HisKA_3"/>
    <property type="match status" value="1"/>
</dbReference>
<name>A0A239PSM7_9PROT</name>
<dbReference type="CDD" id="cd16917">
    <property type="entry name" value="HATPase_UhpB-NarQ-NarX-like"/>
    <property type="match status" value="1"/>
</dbReference>
<evidence type="ECO:0000259" key="4">
    <source>
        <dbReference type="SMART" id="SM00065"/>
    </source>
</evidence>
<keyword evidence="2" id="KW-0418">Kinase</keyword>
<dbReference type="Gene3D" id="3.30.450.40">
    <property type="match status" value="2"/>
</dbReference>
<sequence length="650" mass="70153">MIEVISGELELRPLLTIIVQKACELLGAQRGSIGLVDEERDLVRIEAAYNMPPEELGSVARRGQGLAGAVYATASPVMLGRYGDVAAPILKGLDDDVVVGMPIKWRGKVIGTFGIGSGPPRRFGREDLETLELFARHAAIAINNARSYEREKRRALRLRAANVIAESALERNPARIVAIAETTVLTALDLRCRVLKKSEAAPEGALLFPLRAEVGEYDRLAVLDPETTTAEDRQALAALASQIGLALERASLFAELQRQLDEISLLYETSRRVSTAIDLKSVVGAYLAYVAACDRFRCDIGLIETDDNGEECLSIIGRWSPSYGVSFEPARYTAGEIGVNVSLREFSLIRTADAHSDPDVPDGVRRILAQAGGAALAAFPLIVQGERIGVIVLTHVEPHEWTEQEIRPYRTTGALLASVIKNRLDHRRLVKKDQHLAALAERRRLARELHDSVSQLIFSMTLIAQSIGAGFRKSPEEGEARVARLLDIAQLARAEMKALLLELKDPEGEEAASLAAVARREGLAAALARHRRIAAPAGVDIALALDGADRLKPAQAETCLRVAQEAIANAARHGGADRIEIALIEEKGESVFAVDDNGRGIDPGGAPDSSSSTRIGLAGMQARAVEAGGRFAARDSRLGGLRVEVRFPLQ</sequence>
<dbReference type="SMART" id="SM00065">
    <property type="entry name" value="GAF"/>
    <property type="match status" value="2"/>
</dbReference>
<dbReference type="AlphaFoldDB" id="A0A239PSM7"/>
<dbReference type="RefSeq" id="WP_159462453.1">
    <property type="nucleotide sequence ID" value="NZ_FZQA01000003.1"/>
</dbReference>
<dbReference type="GO" id="GO:0000155">
    <property type="term" value="F:phosphorelay sensor kinase activity"/>
    <property type="evidence" value="ECO:0007669"/>
    <property type="project" value="InterPro"/>
</dbReference>
<dbReference type="InterPro" id="IPR036890">
    <property type="entry name" value="HATPase_C_sf"/>
</dbReference>
<keyword evidence="1" id="KW-0808">Transferase</keyword>
<dbReference type="EMBL" id="FZQA01000003">
    <property type="protein sequence ID" value="SNT73294.1"/>
    <property type="molecule type" value="Genomic_DNA"/>
</dbReference>
<keyword evidence="3" id="KW-0902">Two-component regulatory system</keyword>
<protein>
    <submittedName>
        <fullName evidence="6">GAF domain-containing protein</fullName>
    </submittedName>
</protein>
<dbReference type="GO" id="GO:0046983">
    <property type="term" value="F:protein dimerization activity"/>
    <property type="evidence" value="ECO:0007669"/>
    <property type="project" value="InterPro"/>
</dbReference>
<dbReference type="Gene3D" id="1.20.5.1930">
    <property type="match status" value="1"/>
</dbReference>
<evidence type="ECO:0000256" key="3">
    <source>
        <dbReference type="ARBA" id="ARBA00023012"/>
    </source>
</evidence>
<evidence type="ECO:0000256" key="1">
    <source>
        <dbReference type="ARBA" id="ARBA00022679"/>
    </source>
</evidence>
<feature type="domain" description="GAF" evidence="4">
    <location>
        <begin position="10"/>
        <end position="152"/>
    </location>
</feature>
<dbReference type="SUPFAM" id="SSF55781">
    <property type="entry name" value="GAF domain-like"/>
    <property type="match status" value="3"/>
</dbReference>
<dbReference type="InterPro" id="IPR029016">
    <property type="entry name" value="GAF-like_dom_sf"/>
</dbReference>
<dbReference type="GO" id="GO:0016020">
    <property type="term" value="C:membrane"/>
    <property type="evidence" value="ECO:0007669"/>
    <property type="project" value="InterPro"/>
</dbReference>
<dbReference type="SUPFAM" id="SSF55874">
    <property type="entry name" value="ATPase domain of HSP90 chaperone/DNA topoisomerase II/histidine kinase"/>
    <property type="match status" value="1"/>
</dbReference>
<dbReference type="InterPro" id="IPR050482">
    <property type="entry name" value="Sensor_HK_TwoCompSys"/>
</dbReference>
<accession>A0A239PSM7</accession>
<dbReference type="Gene3D" id="3.30.565.10">
    <property type="entry name" value="Histidine kinase-like ATPase, C-terminal domain"/>
    <property type="match status" value="1"/>
</dbReference>
<dbReference type="OrthoDB" id="9778496at2"/>
<dbReference type="SMART" id="SM00387">
    <property type="entry name" value="HATPase_c"/>
    <property type="match status" value="1"/>
</dbReference>
<proteinExistence type="predicted"/>
<evidence type="ECO:0000256" key="2">
    <source>
        <dbReference type="ARBA" id="ARBA00022777"/>
    </source>
</evidence>
<keyword evidence="7" id="KW-1185">Reference proteome</keyword>
<dbReference type="Proteomes" id="UP000198346">
    <property type="component" value="Unassembled WGS sequence"/>
</dbReference>
<feature type="domain" description="Histidine kinase/HSP90-like ATPase" evidence="5">
    <location>
        <begin position="554"/>
        <end position="650"/>
    </location>
</feature>
<dbReference type="Pfam" id="PF13185">
    <property type="entry name" value="GAF_2"/>
    <property type="match status" value="1"/>
</dbReference>
<feature type="domain" description="GAF" evidence="4">
    <location>
        <begin position="278"/>
        <end position="434"/>
    </location>
</feature>
<dbReference type="Pfam" id="PF01590">
    <property type="entry name" value="GAF"/>
    <property type="match status" value="1"/>
</dbReference>
<dbReference type="InterPro" id="IPR003018">
    <property type="entry name" value="GAF"/>
</dbReference>